<comment type="caution">
    <text evidence="1">The sequence shown here is derived from an EMBL/GenBank/DDBJ whole genome shotgun (WGS) entry which is preliminary data.</text>
</comment>
<keyword evidence="2" id="KW-1185">Reference proteome</keyword>
<dbReference type="AlphaFoldDB" id="A0A392V5G5"/>
<name>A0A392V5G5_9FABA</name>
<dbReference type="Proteomes" id="UP000265520">
    <property type="component" value="Unassembled WGS sequence"/>
</dbReference>
<protein>
    <submittedName>
        <fullName evidence="1">Uncharacterized protein</fullName>
    </submittedName>
</protein>
<evidence type="ECO:0000313" key="1">
    <source>
        <dbReference type="EMBL" id="MCI82181.1"/>
    </source>
</evidence>
<reference evidence="1 2" key="1">
    <citation type="journal article" date="2018" name="Front. Plant Sci.">
        <title>Red Clover (Trifolium pratense) and Zigzag Clover (T. medium) - A Picture of Genomic Similarities and Differences.</title>
        <authorList>
            <person name="Dluhosova J."/>
            <person name="Istvanek J."/>
            <person name="Nedelnik J."/>
            <person name="Repkova J."/>
        </authorList>
    </citation>
    <scope>NUCLEOTIDE SEQUENCE [LARGE SCALE GENOMIC DNA]</scope>
    <source>
        <strain evidence="2">cv. 10/8</strain>
        <tissue evidence="1">Leaf</tissue>
    </source>
</reference>
<evidence type="ECO:0000313" key="2">
    <source>
        <dbReference type="Proteomes" id="UP000265520"/>
    </source>
</evidence>
<feature type="non-terminal residue" evidence="1">
    <location>
        <position position="54"/>
    </location>
</feature>
<sequence>MVFVRINSEQNARCVNWGARRTRQQQFRVLLRRKAPGLEQYIMGYGKRSAAGVG</sequence>
<accession>A0A392V5G5</accession>
<organism evidence="1 2">
    <name type="scientific">Trifolium medium</name>
    <dbReference type="NCBI Taxonomy" id="97028"/>
    <lineage>
        <taxon>Eukaryota</taxon>
        <taxon>Viridiplantae</taxon>
        <taxon>Streptophyta</taxon>
        <taxon>Embryophyta</taxon>
        <taxon>Tracheophyta</taxon>
        <taxon>Spermatophyta</taxon>
        <taxon>Magnoliopsida</taxon>
        <taxon>eudicotyledons</taxon>
        <taxon>Gunneridae</taxon>
        <taxon>Pentapetalae</taxon>
        <taxon>rosids</taxon>
        <taxon>fabids</taxon>
        <taxon>Fabales</taxon>
        <taxon>Fabaceae</taxon>
        <taxon>Papilionoideae</taxon>
        <taxon>50 kb inversion clade</taxon>
        <taxon>NPAAA clade</taxon>
        <taxon>Hologalegina</taxon>
        <taxon>IRL clade</taxon>
        <taxon>Trifolieae</taxon>
        <taxon>Trifolium</taxon>
    </lineage>
</organism>
<proteinExistence type="predicted"/>
<dbReference type="EMBL" id="LXQA011037179">
    <property type="protein sequence ID" value="MCI82181.1"/>
    <property type="molecule type" value="Genomic_DNA"/>
</dbReference>